<dbReference type="EMBL" id="JACMSF010000063">
    <property type="protein sequence ID" value="MBC2906989.1"/>
    <property type="molecule type" value="Genomic_DNA"/>
</dbReference>
<comment type="caution">
    <text evidence="1">The sequence shown here is derived from an EMBL/GenBank/DDBJ whole genome shotgun (WGS) entry which is preliminary data.</text>
</comment>
<proteinExistence type="predicted"/>
<protein>
    <submittedName>
        <fullName evidence="1">Uncharacterized protein</fullName>
    </submittedName>
</protein>
<dbReference type="AlphaFoldDB" id="A0A7X1JA63"/>
<dbReference type="RefSeq" id="WP_186286952.1">
    <property type="nucleotide sequence ID" value="NZ_JACMSF010000063.1"/>
</dbReference>
<gene>
    <name evidence="1" type="ORF">H4N64_36855</name>
</gene>
<dbReference type="Proteomes" id="UP000584670">
    <property type="component" value="Unassembled WGS sequence"/>
</dbReference>
<evidence type="ECO:0000313" key="2">
    <source>
        <dbReference type="Proteomes" id="UP000584670"/>
    </source>
</evidence>
<accession>A0A7X1JA63</accession>
<reference evidence="1 2" key="1">
    <citation type="submission" date="2020-08" db="EMBL/GenBank/DDBJ databases">
        <title>Streptomyces sp. PSKA01 genome sequencing and assembly.</title>
        <authorList>
            <person name="Mandal S."/>
            <person name="Maiti P.K."/>
            <person name="Das P."/>
        </authorList>
    </citation>
    <scope>NUCLEOTIDE SEQUENCE [LARGE SCALE GENOMIC DNA]</scope>
    <source>
        <strain evidence="1 2">PSKA01</strain>
    </source>
</reference>
<name>A0A7X1JA63_9ACTN</name>
<organism evidence="1 2">
    <name type="scientific">Streptomyces cupreus</name>
    <dbReference type="NCBI Taxonomy" id="2759956"/>
    <lineage>
        <taxon>Bacteria</taxon>
        <taxon>Bacillati</taxon>
        <taxon>Actinomycetota</taxon>
        <taxon>Actinomycetes</taxon>
        <taxon>Kitasatosporales</taxon>
        <taxon>Streptomycetaceae</taxon>
        <taxon>Streptomyces</taxon>
    </lineage>
</organism>
<keyword evidence="2" id="KW-1185">Reference proteome</keyword>
<evidence type="ECO:0000313" key="1">
    <source>
        <dbReference type="EMBL" id="MBC2906989.1"/>
    </source>
</evidence>
<sequence>MNLELRPYRLTWTEVDPATHPFDSAEAVDVVRALGPAGRAPVRPEWERLADRDEAYAQFRVLSNWAHTVGWEWGDAMTAALVERYGLWATGWRWSHDEGDLGGGPVGLWCCALHSITTPDETLERVTAALCEWRDWLEFLGRFFDRYPLGELPAEDRRDAWERATHQLILHSLDRTGSGDAWYAHCRQVLTWFLTRWDVDQDTAHTLVEDAIGGRFESWTTPENTVVHDVSEQLAASLETDAAPSTDPANYTYTSARLHSYGDERRFFRR</sequence>